<evidence type="ECO:0000256" key="6">
    <source>
        <dbReference type="ARBA" id="ARBA00022833"/>
    </source>
</evidence>
<evidence type="ECO:0000259" key="12">
    <source>
        <dbReference type="PROSITE" id="PS51810"/>
    </source>
</evidence>
<feature type="compositionally biased region" description="Low complexity" evidence="11">
    <location>
        <begin position="530"/>
        <end position="543"/>
    </location>
</feature>
<dbReference type="GO" id="GO:0000122">
    <property type="term" value="P:negative regulation of transcription by RNA polymerase II"/>
    <property type="evidence" value="ECO:0007669"/>
    <property type="project" value="TreeGrafter"/>
</dbReference>
<dbReference type="GO" id="GO:0008270">
    <property type="term" value="F:zinc ion binding"/>
    <property type="evidence" value="ECO:0007669"/>
    <property type="project" value="UniProtKB-KW"/>
</dbReference>
<proteinExistence type="predicted"/>
<keyword evidence="10" id="KW-0539">Nucleus</keyword>
<comment type="subcellular location">
    <subcellularLocation>
        <location evidence="1">Nucleus</location>
    </subcellularLocation>
</comment>
<dbReference type="Proteomes" id="UP000886998">
    <property type="component" value="Unassembled WGS sequence"/>
</dbReference>
<name>A0A8X6YG03_9ARAC</name>
<evidence type="ECO:0000256" key="2">
    <source>
        <dbReference type="ARBA" id="ARBA00022491"/>
    </source>
</evidence>
<feature type="compositionally biased region" description="Basic and acidic residues" evidence="11">
    <location>
        <begin position="193"/>
        <end position="234"/>
    </location>
</feature>
<evidence type="ECO:0000256" key="7">
    <source>
        <dbReference type="ARBA" id="ARBA00023015"/>
    </source>
</evidence>
<dbReference type="GO" id="GO:0003677">
    <property type="term" value="F:DNA binding"/>
    <property type="evidence" value="ECO:0007669"/>
    <property type="project" value="UniProtKB-KW"/>
</dbReference>
<evidence type="ECO:0000256" key="5">
    <source>
        <dbReference type="ARBA" id="ARBA00022771"/>
    </source>
</evidence>
<keyword evidence="5" id="KW-0863">Zinc-finger</keyword>
<dbReference type="InterPro" id="IPR049361">
    <property type="entry name" value="ZFPM1/2_PR"/>
</dbReference>
<keyword evidence="3" id="KW-0479">Metal-binding</keyword>
<dbReference type="PROSITE" id="PS51810">
    <property type="entry name" value="ZF_CCHC_FOG"/>
    <property type="match status" value="1"/>
</dbReference>
<accession>A0A8X6YG03</accession>
<dbReference type="GO" id="GO:0007507">
    <property type="term" value="P:heart development"/>
    <property type="evidence" value="ECO:0007669"/>
    <property type="project" value="TreeGrafter"/>
</dbReference>
<dbReference type="InterPro" id="IPR034731">
    <property type="entry name" value="Znf_CCHC_FOG"/>
</dbReference>
<comment type="caution">
    <text evidence="13">The sequence shown here is derived from an EMBL/GenBank/DDBJ whole genome shotgun (WGS) entry which is preliminary data.</text>
</comment>
<keyword evidence="14" id="KW-1185">Reference proteome</keyword>
<evidence type="ECO:0000256" key="4">
    <source>
        <dbReference type="ARBA" id="ARBA00022737"/>
    </source>
</evidence>
<keyword evidence="2" id="KW-0678">Repressor</keyword>
<evidence type="ECO:0000256" key="10">
    <source>
        <dbReference type="ARBA" id="ARBA00023242"/>
    </source>
</evidence>
<dbReference type="GO" id="GO:0030154">
    <property type="term" value="P:cell differentiation"/>
    <property type="evidence" value="ECO:0007669"/>
    <property type="project" value="UniProtKB-ARBA"/>
</dbReference>
<dbReference type="Pfam" id="PF21182">
    <property type="entry name" value="FOG1-like_PR"/>
    <property type="match status" value="1"/>
</dbReference>
<dbReference type="SUPFAM" id="SSF57667">
    <property type="entry name" value="beta-beta-alpha zinc fingers"/>
    <property type="match status" value="1"/>
</dbReference>
<dbReference type="Gene3D" id="2.170.270.10">
    <property type="entry name" value="SET domain"/>
    <property type="match status" value="1"/>
</dbReference>
<evidence type="ECO:0000256" key="3">
    <source>
        <dbReference type="ARBA" id="ARBA00022723"/>
    </source>
</evidence>
<keyword evidence="4" id="KW-0677">Repeat</keyword>
<dbReference type="PANTHER" id="PTHR12958:SF3">
    <property type="entry name" value="ZINC FINGER PROTEIN USH"/>
    <property type="match status" value="1"/>
</dbReference>
<organism evidence="13 14">
    <name type="scientific">Trichonephila inaurata madagascariensis</name>
    <dbReference type="NCBI Taxonomy" id="2747483"/>
    <lineage>
        <taxon>Eukaryota</taxon>
        <taxon>Metazoa</taxon>
        <taxon>Ecdysozoa</taxon>
        <taxon>Arthropoda</taxon>
        <taxon>Chelicerata</taxon>
        <taxon>Arachnida</taxon>
        <taxon>Araneae</taxon>
        <taxon>Araneomorphae</taxon>
        <taxon>Entelegynae</taxon>
        <taxon>Araneoidea</taxon>
        <taxon>Nephilidae</taxon>
        <taxon>Trichonephila</taxon>
        <taxon>Trichonephila inaurata</taxon>
    </lineage>
</organism>
<feature type="compositionally biased region" description="Polar residues" evidence="11">
    <location>
        <begin position="550"/>
        <end position="572"/>
    </location>
</feature>
<feature type="region of interest" description="Disordered" evidence="11">
    <location>
        <begin position="504"/>
        <end position="577"/>
    </location>
</feature>
<evidence type="ECO:0000256" key="9">
    <source>
        <dbReference type="ARBA" id="ARBA00023163"/>
    </source>
</evidence>
<reference evidence="13" key="1">
    <citation type="submission" date="2020-08" db="EMBL/GenBank/DDBJ databases">
        <title>Multicomponent nature underlies the extraordinary mechanical properties of spider dragline silk.</title>
        <authorList>
            <person name="Kono N."/>
            <person name="Nakamura H."/>
            <person name="Mori M."/>
            <person name="Yoshida Y."/>
            <person name="Ohtoshi R."/>
            <person name="Malay A.D."/>
            <person name="Moran D.A.P."/>
            <person name="Tomita M."/>
            <person name="Numata K."/>
            <person name="Arakawa K."/>
        </authorList>
    </citation>
    <scope>NUCLEOTIDE SEQUENCE</scope>
</reference>
<keyword evidence="7" id="KW-0805">Transcription regulation</keyword>
<feature type="region of interest" description="Disordered" evidence="11">
    <location>
        <begin position="447"/>
        <end position="479"/>
    </location>
</feature>
<evidence type="ECO:0000256" key="1">
    <source>
        <dbReference type="ARBA" id="ARBA00004123"/>
    </source>
</evidence>
<dbReference type="InterPro" id="IPR036236">
    <property type="entry name" value="Znf_C2H2_sf"/>
</dbReference>
<protein>
    <recommendedName>
        <fullName evidence="12">CCHC FOG-type domain-containing protein</fullName>
    </recommendedName>
</protein>
<dbReference type="GO" id="GO:0045944">
    <property type="term" value="P:positive regulation of transcription by RNA polymerase II"/>
    <property type="evidence" value="ECO:0007669"/>
    <property type="project" value="TreeGrafter"/>
</dbReference>
<evidence type="ECO:0000256" key="11">
    <source>
        <dbReference type="SAM" id="MobiDB-lite"/>
    </source>
</evidence>
<feature type="domain" description="CCHC FOG-type" evidence="12">
    <location>
        <begin position="319"/>
        <end position="352"/>
    </location>
</feature>
<dbReference type="InterPro" id="IPR046341">
    <property type="entry name" value="SET_dom_sf"/>
</dbReference>
<keyword evidence="8" id="KW-0238">DNA-binding</keyword>
<dbReference type="InterPro" id="IPR039746">
    <property type="entry name" value="FOG"/>
</dbReference>
<dbReference type="OrthoDB" id="8742770at2759"/>
<feature type="compositionally biased region" description="Polar residues" evidence="11">
    <location>
        <begin position="467"/>
        <end position="479"/>
    </location>
</feature>
<evidence type="ECO:0000256" key="8">
    <source>
        <dbReference type="ARBA" id="ARBA00023125"/>
    </source>
</evidence>
<sequence>MAGTCFEEPDFEQVDPELNLPSSHLYLREFGGESLVLAKQHLKAGTVLGTYKGYVRDPDTEDNNSLLKVNRSDGGSPVHVMLEDDGHWLKLMRTALLPTEANICLRISGADILCTVTKDVNKEVELKVTCRIVDKEKDAQQFDEFELKPKNFLKEICESESVKDESNDSDIEQKDCEKAEKMLDLAPEVVGSSRRDMSSKHSIRDNEHELDVKKMRIESYEDSENDTKDKHDEVSSSTVHRSPSIGENIETNLIHSPAEMLLKERSKSSDSESIPKPRQHGEEILCRCPHCTFMNDDQNVLDKHILSHRHPTTKKASSKMTNSKSYCEACRIQFMSIDTYRVHKQMYCKSRNEKGATSPAPLPEPAYKPGPEAVIIRGGVNGGIASSIIQPQAIYAAISTNPLILLPCSLVNGQGLVSQKAVIPTGAPGIVLQTGIACPTIVEKPPSITKVKEENPPSRKTSHPIMNFSSDSSDRTLSVPSLLRKRKTSEGDVLNLKKTCASEPVPLVNSDTEKKEPEPLPVDQDIPLDLSLKNKLTNLSSRSPSKRKNSVATVGSPSPTFPNTSDSISPPRSYTDPEFCSPSSPFFNGDFHFSSPGVLSRMPHVNDRLSPLPPTLQADVTWIKLYLLLVCHPCFLAKEIILEECQVFK</sequence>
<dbReference type="GO" id="GO:0061629">
    <property type="term" value="F:RNA polymerase II-specific DNA-binding transcription factor binding"/>
    <property type="evidence" value="ECO:0007669"/>
    <property type="project" value="InterPro"/>
</dbReference>
<gene>
    <name evidence="13" type="primary">AVEN_116620_1</name>
    <name evidence="13" type="ORF">TNIN_285651</name>
</gene>
<evidence type="ECO:0000313" key="13">
    <source>
        <dbReference type="EMBL" id="GFY69932.1"/>
    </source>
</evidence>
<dbReference type="PANTHER" id="PTHR12958">
    <property type="entry name" value="FRIEND OF GATA2-RELATED"/>
    <property type="match status" value="1"/>
</dbReference>
<dbReference type="EMBL" id="BMAV01017898">
    <property type="protein sequence ID" value="GFY69932.1"/>
    <property type="molecule type" value="Genomic_DNA"/>
</dbReference>
<evidence type="ECO:0000313" key="14">
    <source>
        <dbReference type="Proteomes" id="UP000886998"/>
    </source>
</evidence>
<keyword evidence="6" id="KW-0862">Zinc</keyword>
<dbReference type="AlphaFoldDB" id="A0A8X6YG03"/>
<keyword evidence="9" id="KW-0804">Transcription</keyword>
<dbReference type="GO" id="GO:0009653">
    <property type="term" value="P:anatomical structure morphogenesis"/>
    <property type="evidence" value="ECO:0007669"/>
    <property type="project" value="UniProtKB-ARBA"/>
</dbReference>
<dbReference type="GO" id="GO:0005634">
    <property type="term" value="C:nucleus"/>
    <property type="evidence" value="ECO:0007669"/>
    <property type="project" value="UniProtKB-SubCell"/>
</dbReference>
<feature type="region of interest" description="Disordered" evidence="11">
    <location>
        <begin position="190"/>
        <end position="243"/>
    </location>
</feature>